<comment type="caution">
    <text evidence="1">The sequence shown here is derived from an EMBL/GenBank/DDBJ whole genome shotgun (WGS) entry which is preliminary data.</text>
</comment>
<gene>
    <name evidence="1" type="primary">gb25174</name>
    <name evidence="1" type="ORF">PR202_gb25174</name>
</gene>
<evidence type="ECO:0000313" key="1">
    <source>
        <dbReference type="EMBL" id="GJN36325.1"/>
    </source>
</evidence>
<keyword evidence="2" id="KW-1185">Reference proteome</keyword>
<dbReference type="InterPro" id="IPR004158">
    <property type="entry name" value="DUF247_pln"/>
</dbReference>
<dbReference type="EMBL" id="BQKI01000088">
    <property type="protein sequence ID" value="GJN36325.1"/>
    <property type="molecule type" value="Genomic_DNA"/>
</dbReference>
<dbReference type="Pfam" id="PF03140">
    <property type="entry name" value="DUF247"/>
    <property type="match status" value="1"/>
</dbReference>
<dbReference type="PANTHER" id="PTHR31549:SF146">
    <property type="entry name" value="OS01G0564600 PROTEIN"/>
    <property type="match status" value="1"/>
</dbReference>
<proteinExistence type="predicted"/>
<evidence type="ECO:0000313" key="2">
    <source>
        <dbReference type="Proteomes" id="UP001054889"/>
    </source>
</evidence>
<sequence>MMLLDDCFLVQFMESMCPGPTRRLTRRKKDRLMVKVHTHIDDISRDILLLENQIPWSVLQVLMEMRPSQPEAVPIHRFLDLMASAFEVGNEKANNSTDLQQGHDDHQKGLVLLLSSSEPPDHLLDLFYRRQVGAARTQELFVPKLSSLSSTAVELAEMGVKLTAHKTKEFGDTSLQKRKS</sequence>
<dbReference type="AlphaFoldDB" id="A0AAV5FPB2"/>
<name>A0AAV5FPB2_ELECO</name>
<protein>
    <submittedName>
        <fullName evidence="1">Uncharacterized protein</fullName>
    </submittedName>
</protein>
<reference evidence="1" key="2">
    <citation type="submission" date="2021-12" db="EMBL/GenBank/DDBJ databases">
        <title>Resequencing data analysis of finger millet.</title>
        <authorList>
            <person name="Hatakeyama M."/>
            <person name="Aluri S."/>
            <person name="Balachadran M.T."/>
            <person name="Sivarajan S.R."/>
            <person name="Poveda L."/>
            <person name="Shimizu-Inatsugi R."/>
            <person name="Schlapbach R."/>
            <person name="Sreeman S.M."/>
            <person name="Shimizu K.K."/>
        </authorList>
    </citation>
    <scope>NUCLEOTIDE SEQUENCE</scope>
</reference>
<organism evidence="1 2">
    <name type="scientific">Eleusine coracana subsp. coracana</name>
    <dbReference type="NCBI Taxonomy" id="191504"/>
    <lineage>
        <taxon>Eukaryota</taxon>
        <taxon>Viridiplantae</taxon>
        <taxon>Streptophyta</taxon>
        <taxon>Embryophyta</taxon>
        <taxon>Tracheophyta</taxon>
        <taxon>Spermatophyta</taxon>
        <taxon>Magnoliopsida</taxon>
        <taxon>Liliopsida</taxon>
        <taxon>Poales</taxon>
        <taxon>Poaceae</taxon>
        <taxon>PACMAD clade</taxon>
        <taxon>Chloridoideae</taxon>
        <taxon>Cynodonteae</taxon>
        <taxon>Eleusininae</taxon>
        <taxon>Eleusine</taxon>
    </lineage>
</organism>
<dbReference type="Proteomes" id="UP001054889">
    <property type="component" value="Unassembled WGS sequence"/>
</dbReference>
<reference evidence="1" key="1">
    <citation type="journal article" date="2018" name="DNA Res.">
        <title>Multiple hybrid de novo genome assembly of finger millet, an orphan allotetraploid crop.</title>
        <authorList>
            <person name="Hatakeyama M."/>
            <person name="Aluri S."/>
            <person name="Balachadran M.T."/>
            <person name="Sivarajan S.R."/>
            <person name="Patrignani A."/>
            <person name="Gruter S."/>
            <person name="Poveda L."/>
            <person name="Shimizu-Inatsugi R."/>
            <person name="Baeten J."/>
            <person name="Francoijs K.J."/>
            <person name="Nataraja K.N."/>
            <person name="Reddy Y.A.N."/>
            <person name="Phadnis S."/>
            <person name="Ravikumar R.L."/>
            <person name="Schlapbach R."/>
            <person name="Sreeman S.M."/>
            <person name="Shimizu K.K."/>
        </authorList>
    </citation>
    <scope>NUCLEOTIDE SEQUENCE</scope>
</reference>
<dbReference type="PANTHER" id="PTHR31549">
    <property type="entry name" value="PROTEIN, PUTATIVE (DUF247)-RELATED-RELATED"/>
    <property type="match status" value="1"/>
</dbReference>
<accession>A0AAV5FPB2</accession>